<dbReference type="NCBIfam" id="TIGR02138">
    <property type="entry name" value="phosphate_pstC"/>
    <property type="match status" value="1"/>
</dbReference>
<dbReference type="RefSeq" id="WP_222566362.1">
    <property type="nucleotide sequence ID" value="NZ_CP019646.1"/>
</dbReference>
<evidence type="ECO:0000256" key="9">
    <source>
        <dbReference type="RuleBase" id="RU363032"/>
    </source>
</evidence>
<organism evidence="12 13">
    <name type="scientific">Limihaloglobus sulfuriphilus</name>
    <dbReference type="NCBI Taxonomy" id="1851148"/>
    <lineage>
        <taxon>Bacteria</taxon>
        <taxon>Pseudomonadati</taxon>
        <taxon>Planctomycetota</taxon>
        <taxon>Phycisphaerae</taxon>
        <taxon>Sedimentisphaerales</taxon>
        <taxon>Sedimentisphaeraceae</taxon>
        <taxon>Limihaloglobus</taxon>
    </lineage>
</organism>
<evidence type="ECO:0000256" key="7">
    <source>
        <dbReference type="ARBA" id="ARBA00022989"/>
    </source>
</evidence>
<dbReference type="KEGG" id="pbas:SMSP2_02717"/>
<dbReference type="GO" id="GO:0005886">
    <property type="term" value="C:plasma membrane"/>
    <property type="evidence" value="ECO:0007669"/>
    <property type="project" value="UniProtKB-SubCell"/>
</dbReference>
<keyword evidence="6 9" id="KW-0812">Transmembrane</keyword>
<keyword evidence="13" id="KW-1185">Reference proteome</keyword>
<feature type="transmembrane region" description="Helical" evidence="9">
    <location>
        <begin position="223"/>
        <end position="244"/>
    </location>
</feature>
<keyword evidence="8 9" id="KW-0472">Membrane</keyword>
<evidence type="ECO:0000256" key="5">
    <source>
        <dbReference type="ARBA" id="ARBA00022592"/>
    </source>
</evidence>
<dbReference type="CDD" id="cd06261">
    <property type="entry name" value="TM_PBP2"/>
    <property type="match status" value="1"/>
</dbReference>
<keyword evidence="5 10" id="KW-0592">Phosphate transport</keyword>
<keyword evidence="4 10" id="KW-1003">Cell membrane</keyword>
<dbReference type="PANTHER" id="PTHR30425">
    <property type="entry name" value="PHOSPHATE TRANSPORT SYSTEM PERMEASE PROTEIN PST"/>
    <property type="match status" value="1"/>
</dbReference>
<feature type="domain" description="ABC transmembrane type-1" evidence="11">
    <location>
        <begin position="99"/>
        <end position="313"/>
    </location>
</feature>
<evidence type="ECO:0000256" key="2">
    <source>
        <dbReference type="ARBA" id="ARBA00007069"/>
    </source>
</evidence>
<feature type="transmembrane region" description="Helical" evidence="9">
    <location>
        <begin position="175"/>
        <end position="193"/>
    </location>
</feature>
<evidence type="ECO:0000256" key="10">
    <source>
        <dbReference type="RuleBase" id="RU363054"/>
    </source>
</evidence>
<keyword evidence="3 9" id="KW-0813">Transport</keyword>
<dbReference type="Gene3D" id="1.10.3720.10">
    <property type="entry name" value="MetI-like"/>
    <property type="match status" value="1"/>
</dbReference>
<dbReference type="AlphaFoldDB" id="A0A1Q2MI50"/>
<evidence type="ECO:0000256" key="6">
    <source>
        <dbReference type="ARBA" id="ARBA00022692"/>
    </source>
</evidence>
<dbReference type="Proteomes" id="UP000188181">
    <property type="component" value="Chromosome"/>
</dbReference>
<dbReference type="STRING" id="1851148.SMSP2_02717"/>
<comment type="subcellular location">
    <subcellularLocation>
        <location evidence="1 9">Cell membrane</location>
        <topology evidence="1 9">Multi-pass membrane protein</topology>
    </subcellularLocation>
</comment>
<comment type="similarity">
    <text evidence="2 10">Belongs to the binding-protein-dependent transport system permease family. CysTW subfamily.</text>
</comment>
<sequence>MQGKVIKNKYSEREAADFTRPLLLTPAEDMKGFLTEKISRASLFTVTCVSVLAVLLILIFVLKEGLVFLKSDEAKRFLTSTEWTPTHEANPVYGALSLIVGSVYVTVTSMLIAAPVGVLAAVYLSDIAPFKLRQVAKPVIELLAAIPSVAYGFFAVLVLAPLLQNKFGMVTGTNALNASLILAVMALPTIISITEDSLSAIRREIREASYALGSTRAETMIKIVIPAAHSGIIAAVILGTMRAIGETMVVWMASGNATQIPSPWWDITSSVRTMTATIAGEMGEAVKGSLHYQSLFAVGGVLLVSTFVMNLASEYFMSRVRKGGKG</sequence>
<evidence type="ECO:0000256" key="3">
    <source>
        <dbReference type="ARBA" id="ARBA00022448"/>
    </source>
</evidence>
<feature type="transmembrane region" description="Helical" evidence="9">
    <location>
        <begin position="92"/>
        <end position="122"/>
    </location>
</feature>
<dbReference type="Pfam" id="PF00528">
    <property type="entry name" value="BPD_transp_1"/>
    <property type="match status" value="1"/>
</dbReference>
<dbReference type="GO" id="GO:0005315">
    <property type="term" value="F:phosphate transmembrane transporter activity"/>
    <property type="evidence" value="ECO:0007669"/>
    <property type="project" value="InterPro"/>
</dbReference>
<gene>
    <name evidence="12" type="primary">pstC</name>
    <name evidence="12" type="ORF">SMSP2_02717</name>
</gene>
<dbReference type="PANTHER" id="PTHR30425:SF1">
    <property type="entry name" value="PHOSPHATE TRANSPORT SYSTEM PERMEASE PROTEIN PSTC"/>
    <property type="match status" value="1"/>
</dbReference>
<evidence type="ECO:0000256" key="4">
    <source>
        <dbReference type="ARBA" id="ARBA00022475"/>
    </source>
</evidence>
<evidence type="ECO:0000256" key="8">
    <source>
        <dbReference type="ARBA" id="ARBA00023136"/>
    </source>
</evidence>
<feature type="transmembrane region" description="Helical" evidence="9">
    <location>
        <begin position="41"/>
        <end position="62"/>
    </location>
</feature>
<feature type="transmembrane region" description="Helical" evidence="9">
    <location>
        <begin position="292"/>
        <end position="312"/>
    </location>
</feature>
<dbReference type="InterPro" id="IPR000515">
    <property type="entry name" value="MetI-like"/>
</dbReference>
<reference evidence="13" key="1">
    <citation type="submission" date="2017-02" db="EMBL/GenBank/DDBJ databases">
        <title>Comparative genomics and description of representatives of a novel lineage of planctomycetes thriving in anoxic sediments.</title>
        <authorList>
            <person name="Spring S."/>
            <person name="Bunk B."/>
            <person name="Sproer C."/>
        </authorList>
    </citation>
    <scope>NUCLEOTIDE SEQUENCE [LARGE SCALE GENOMIC DNA]</scope>
    <source>
        <strain evidence="13">SM-Chi-D1</strain>
    </source>
</reference>
<evidence type="ECO:0000313" key="13">
    <source>
        <dbReference type="Proteomes" id="UP000188181"/>
    </source>
</evidence>
<accession>A0A1Q2MI50</accession>
<name>A0A1Q2MI50_9BACT</name>
<dbReference type="SUPFAM" id="SSF161098">
    <property type="entry name" value="MetI-like"/>
    <property type="match status" value="1"/>
</dbReference>
<evidence type="ECO:0000313" key="12">
    <source>
        <dbReference type="EMBL" id="AQQ72334.1"/>
    </source>
</evidence>
<dbReference type="GO" id="GO:0006817">
    <property type="term" value="P:phosphate ion transport"/>
    <property type="evidence" value="ECO:0007669"/>
    <property type="project" value="UniProtKB-KW"/>
</dbReference>
<evidence type="ECO:0000259" key="11">
    <source>
        <dbReference type="PROSITE" id="PS50928"/>
    </source>
</evidence>
<dbReference type="EMBL" id="CP019646">
    <property type="protein sequence ID" value="AQQ72334.1"/>
    <property type="molecule type" value="Genomic_DNA"/>
</dbReference>
<dbReference type="InterPro" id="IPR011864">
    <property type="entry name" value="Phosphate_PstC"/>
</dbReference>
<comment type="function">
    <text evidence="10">Part of the binding-protein-dependent transport system for phosphate; probably responsible for the translocation of the substrate across the membrane.</text>
</comment>
<dbReference type="InterPro" id="IPR051124">
    <property type="entry name" value="Phosphate_Transport_Permease"/>
</dbReference>
<evidence type="ECO:0000256" key="1">
    <source>
        <dbReference type="ARBA" id="ARBA00004651"/>
    </source>
</evidence>
<feature type="transmembrane region" description="Helical" evidence="9">
    <location>
        <begin position="142"/>
        <end position="163"/>
    </location>
</feature>
<proteinExistence type="inferred from homology"/>
<dbReference type="InterPro" id="IPR035906">
    <property type="entry name" value="MetI-like_sf"/>
</dbReference>
<dbReference type="PROSITE" id="PS50928">
    <property type="entry name" value="ABC_TM1"/>
    <property type="match status" value="1"/>
</dbReference>
<protein>
    <recommendedName>
        <fullName evidence="10">Phosphate transport system permease protein</fullName>
    </recommendedName>
</protein>
<keyword evidence="7 9" id="KW-1133">Transmembrane helix</keyword>